<dbReference type="PROSITE" id="PS51257">
    <property type="entry name" value="PROKAR_LIPOPROTEIN"/>
    <property type="match status" value="1"/>
</dbReference>
<sequence length="78" mass="8443">MRSEAFNRQGQQARDAGEAAWQSASGCGCADLVNFPVPFVEQLRLFASGGRKTWPNLHCLARWTSAIQIPATPSLPAV</sequence>
<dbReference type="RefSeq" id="WP_157582156.1">
    <property type="nucleotide sequence ID" value="NZ_CP157948.1"/>
</dbReference>
<proteinExistence type="predicted"/>
<name>A0AAU7QM21_9GAMM</name>
<accession>A0AAU7QM21</accession>
<gene>
    <name evidence="1" type="ORF">ABNK63_02060</name>
</gene>
<reference evidence="1" key="1">
    <citation type="submission" date="2024-06" db="EMBL/GenBank/DDBJ databases">
        <authorList>
            <person name="Sun Y."/>
        </authorList>
    </citation>
    <scope>NUCLEOTIDE SEQUENCE</scope>
    <source>
        <strain evidence="1">IGA1.0</strain>
    </source>
</reference>
<dbReference type="AlphaFoldDB" id="A0AAU7QM21"/>
<dbReference type="EMBL" id="CP157948">
    <property type="protein sequence ID" value="XBS90450.1"/>
    <property type="molecule type" value="Genomic_DNA"/>
</dbReference>
<organism evidence="1">
    <name type="scientific">Rhodanobacter sp. IGA1.0</name>
    <dbReference type="NCBI Taxonomy" id="3158582"/>
    <lineage>
        <taxon>Bacteria</taxon>
        <taxon>Pseudomonadati</taxon>
        <taxon>Pseudomonadota</taxon>
        <taxon>Gammaproteobacteria</taxon>
        <taxon>Lysobacterales</taxon>
        <taxon>Rhodanobacteraceae</taxon>
        <taxon>Rhodanobacter</taxon>
    </lineage>
</organism>
<evidence type="ECO:0000313" key="1">
    <source>
        <dbReference type="EMBL" id="XBS90450.1"/>
    </source>
</evidence>
<protein>
    <submittedName>
        <fullName evidence="1">Uncharacterized protein</fullName>
    </submittedName>
</protein>